<dbReference type="Proteomes" id="UP000275267">
    <property type="component" value="Unassembled WGS sequence"/>
</dbReference>
<name>A0A3L6TG83_PANMI</name>
<organism evidence="1 2">
    <name type="scientific">Panicum miliaceum</name>
    <name type="common">Proso millet</name>
    <name type="synonym">Broomcorn millet</name>
    <dbReference type="NCBI Taxonomy" id="4540"/>
    <lineage>
        <taxon>Eukaryota</taxon>
        <taxon>Viridiplantae</taxon>
        <taxon>Streptophyta</taxon>
        <taxon>Embryophyta</taxon>
        <taxon>Tracheophyta</taxon>
        <taxon>Spermatophyta</taxon>
        <taxon>Magnoliopsida</taxon>
        <taxon>Liliopsida</taxon>
        <taxon>Poales</taxon>
        <taxon>Poaceae</taxon>
        <taxon>PACMAD clade</taxon>
        <taxon>Panicoideae</taxon>
        <taxon>Panicodae</taxon>
        <taxon>Paniceae</taxon>
        <taxon>Panicinae</taxon>
        <taxon>Panicum</taxon>
        <taxon>Panicum sect. Panicum</taxon>
    </lineage>
</organism>
<protein>
    <submittedName>
        <fullName evidence="1">Uncharacterized protein</fullName>
    </submittedName>
</protein>
<keyword evidence="2" id="KW-1185">Reference proteome</keyword>
<reference evidence="2" key="1">
    <citation type="journal article" date="2019" name="Nat. Commun.">
        <title>The genome of broomcorn millet.</title>
        <authorList>
            <person name="Zou C."/>
            <person name="Miki D."/>
            <person name="Li D."/>
            <person name="Tang Q."/>
            <person name="Xiao L."/>
            <person name="Rajput S."/>
            <person name="Deng P."/>
            <person name="Jia W."/>
            <person name="Huang R."/>
            <person name="Zhang M."/>
            <person name="Sun Y."/>
            <person name="Hu J."/>
            <person name="Fu X."/>
            <person name="Schnable P.S."/>
            <person name="Li F."/>
            <person name="Zhang H."/>
            <person name="Feng B."/>
            <person name="Zhu X."/>
            <person name="Liu R."/>
            <person name="Schnable J.C."/>
            <person name="Zhu J.-K."/>
            <person name="Zhang H."/>
        </authorList>
    </citation>
    <scope>NUCLEOTIDE SEQUENCE [LARGE SCALE GENOMIC DNA]</scope>
</reference>
<gene>
    <name evidence="1" type="ORF">C2845_PM03G31870</name>
</gene>
<evidence type="ECO:0000313" key="2">
    <source>
        <dbReference type="Proteomes" id="UP000275267"/>
    </source>
</evidence>
<sequence>MEILDSRGSSLLLNTAAGARRFPDFIVCEPVTRRHQGIVRPAGLGHLLFLGAFLLDGGGATGRTGIAARSL</sequence>
<comment type="caution">
    <text evidence="1">The sequence shown here is derived from an EMBL/GenBank/DDBJ whole genome shotgun (WGS) entry which is preliminary data.</text>
</comment>
<dbReference type="AlphaFoldDB" id="A0A3L6TG83"/>
<evidence type="ECO:0000313" key="1">
    <source>
        <dbReference type="EMBL" id="RLN36100.1"/>
    </source>
</evidence>
<dbReference type="EMBL" id="PQIB02000002">
    <property type="protein sequence ID" value="RLN36100.1"/>
    <property type="molecule type" value="Genomic_DNA"/>
</dbReference>
<proteinExistence type="predicted"/>
<accession>A0A3L6TG83</accession>